<evidence type="ECO:0000256" key="4">
    <source>
        <dbReference type="ARBA" id="ARBA00044624"/>
    </source>
</evidence>
<dbReference type="InterPro" id="IPR012340">
    <property type="entry name" value="NA-bd_OB-fold"/>
</dbReference>
<proteinExistence type="predicted"/>
<sequence length="670" mass="75520">MVTVGADKKQVLANAFFCSSSDNQLVVPFVSGVTKLHFVRWTGSGLSEISPISQAYAVRSSSGTVTPQHIKRDLEEEETIETVFAGYSGDRRVCYPGEENAWKRKNQRVVGKMERKQRQTDGMMDLSLPSASYDLRLMAATEHVEDGNVTYPPPSGWTTKRLKRRRSYRRRDKTFAWQLDITEVTTVSAAGGKPSDEAVVFEIELELSQSSTQKLIQAPDDAAARALAKQLSQQLWWMLSQINPLSDVLDIESYLREHSDPAAVKVALAQCNHMKKFLSTKEWSSAITSDGQPSPTISHNKTLKFIGCMPINFSRHNIEEVQRSDGDYFLSEKTDGVRYLMIFTGKTVVLVDRRNEGKQPVPAPSAKDTNADPMAPLIPHVQPGTVLDGEVVIHRQLRRPMFIVFDVMCCGQTPLVQYPFGERRKAIENASFRKKGAAVDVFDPALLKNPSIALPLIRKNFVARTALDNLLSHVSEEKGLRLYRYGETHHHLTDGIIFQPNRPYVMGTDHHLLKWKYLDTVTIDVELLPPLDNFSGDGDGWRVGVLGEEGTMVDMTRFIKLPVSERLRLEADRHESGAKIAEVGFDPETGEWYYLTMRPDKIASNHISTVLGTLLELAECLGTNELRYRMNITSGGRDTYRKDTRAMQKQLLDHQRKQLKSEDQGKNGRR</sequence>
<dbReference type="InterPro" id="IPR051029">
    <property type="entry name" value="mRNA_Capping_Enz/RNA_Phosphat"/>
</dbReference>
<dbReference type="EMBL" id="HBGY01018919">
    <property type="protein sequence ID" value="CAD9586807.1"/>
    <property type="molecule type" value="Transcribed_RNA"/>
</dbReference>
<dbReference type="EC" id="3.6.1.74" evidence="3"/>
<dbReference type="GO" id="GO:0004651">
    <property type="term" value="F:polynucleotide 5'-phosphatase activity"/>
    <property type="evidence" value="ECO:0007669"/>
    <property type="project" value="InterPro"/>
</dbReference>
<dbReference type="InterPro" id="IPR004206">
    <property type="entry name" value="mRNA_triPase_Cet1"/>
</dbReference>
<dbReference type="AlphaFoldDB" id="A0A7S2KVX1"/>
<evidence type="ECO:0000259" key="6">
    <source>
        <dbReference type="Pfam" id="PF01331"/>
    </source>
</evidence>
<dbReference type="Gene3D" id="2.40.50.140">
    <property type="entry name" value="Nucleic acid-binding proteins"/>
    <property type="match status" value="1"/>
</dbReference>
<dbReference type="GO" id="GO:0005524">
    <property type="term" value="F:ATP binding"/>
    <property type="evidence" value="ECO:0007669"/>
    <property type="project" value="InterPro"/>
</dbReference>
<dbReference type="SUPFAM" id="SSF50249">
    <property type="entry name" value="Nucleic acid-binding proteins"/>
    <property type="match status" value="1"/>
</dbReference>
<evidence type="ECO:0000259" key="7">
    <source>
        <dbReference type="Pfam" id="PF02940"/>
    </source>
</evidence>
<feature type="domain" description="mRNA capping enzyme adenylation" evidence="6">
    <location>
        <begin position="310"/>
        <end position="516"/>
    </location>
</feature>
<dbReference type="GO" id="GO:0140818">
    <property type="term" value="F:mRNA 5'-triphosphate monophosphatase activity"/>
    <property type="evidence" value="ECO:0007669"/>
    <property type="project" value="UniProtKB-EC"/>
</dbReference>
<reference evidence="8" key="1">
    <citation type="submission" date="2021-01" db="EMBL/GenBank/DDBJ databases">
        <authorList>
            <person name="Corre E."/>
            <person name="Pelletier E."/>
            <person name="Niang G."/>
            <person name="Scheremetjew M."/>
            <person name="Finn R."/>
            <person name="Kale V."/>
            <person name="Holt S."/>
            <person name="Cochrane G."/>
            <person name="Meng A."/>
            <person name="Brown T."/>
            <person name="Cohen L."/>
        </authorList>
    </citation>
    <scope>NUCLEOTIDE SEQUENCE</scope>
    <source>
        <strain evidence="8">B650</strain>
    </source>
</reference>
<dbReference type="Gene3D" id="3.20.100.10">
    <property type="entry name" value="mRNA triphosphatase Cet1-like"/>
    <property type="match status" value="1"/>
</dbReference>
<dbReference type="InterPro" id="IPR037009">
    <property type="entry name" value="mRNA_triPase_Cet1_sf"/>
</dbReference>
<dbReference type="GO" id="GO:0004484">
    <property type="term" value="F:mRNA guanylyltransferase activity"/>
    <property type="evidence" value="ECO:0007669"/>
    <property type="project" value="UniProtKB-EC"/>
</dbReference>
<dbReference type="SUPFAM" id="SSF56091">
    <property type="entry name" value="DNA ligase/mRNA capping enzyme, catalytic domain"/>
    <property type="match status" value="1"/>
</dbReference>
<evidence type="ECO:0000313" key="8">
    <source>
        <dbReference type="EMBL" id="CAD9586807.1"/>
    </source>
</evidence>
<dbReference type="InterPro" id="IPR033469">
    <property type="entry name" value="CYTH-like_dom_sf"/>
</dbReference>
<dbReference type="Pfam" id="PF01331">
    <property type="entry name" value="mRNA_cap_enzyme"/>
    <property type="match status" value="1"/>
</dbReference>
<dbReference type="PANTHER" id="PTHR10367">
    <property type="entry name" value="MRNA-CAPPING ENZYME"/>
    <property type="match status" value="1"/>
</dbReference>
<comment type="catalytic activity">
    <reaction evidence="5">
        <text>a 5'-end triphospho-ribonucleoside in mRNA + H2O = a 5'-end diphospho-ribonucleoside in mRNA + phosphate + H(+)</text>
        <dbReference type="Rhea" id="RHEA:67004"/>
        <dbReference type="Rhea" id="RHEA-COMP:17164"/>
        <dbReference type="Rhea" id="RHEA-COMP:17165"/>
        <dbReference type="ChEBI" id="CHEBI:15377"/>
        <dbReference type="ChEBI" id="CHEBI:15378"/>
        <dbReference type="ChEBI" id="CHEBI:43474"/>
        <dbReference type="ChEBI" id="CHEBI:167616"/>
        <dbReference type="ChEBI" id="CHEBI:167618"/>
        <dbReference type="EC" id="3.6.1.74"/>
    </reaction>
    <physiologicalReaction direction="left-to-right" evidence="5">
        <dbReference type="Rhea" id="RHEA:67005"/>
    </physiologicalReaction>
</comment>
<dbReference type="Gene3D" id="3.30.470.30">
    <property type="entry name" value="DNA ligase/mRNA capping enzyme"/>
    <property type="match status" value="1"/>
</dbReference>
<dbReference type="Pfam" id="PF02940">
    <property type="entry name" value="mRNA_triPase"/>
    <property type="match status" value="1"/>
</dbReference>
<keyword evidence="2" id="KW-0378">Hydrolase</keyword>
<dbReference type="GO" id="GO:0006370">
    <property type="term" value="P:7-methylguanosine mRNA capping"/>
    <property type="evidence" value="ECO:0007669"/>
    <property type="project" value="InterPro"/>
</dbReference>
<feature type="domain" description="mRNA triphosphatase Cet1-like" evidence="7">
    <location>
        <begin position="103"/>
        <end position="207"/>
    </location>
</feature>
<dbReference type="PANTHER" id="PTHR10367:SF17">
    <property type="entry name" value="MRNA-CAPPING ENZYME"/>
    <property type="match status" value="1"/>
</dbReference>
<protein>
    <recommendedName>
        <fullName evidence="3">mRNA 5'-phosphatase</fullName>
        <ecNumber evidence="3">3.6.1.74</ecNumber>
    </recommendedName>
</protein>
<organism evidence="8">
    <name type="scientific">Leptocylindrus danicus</name>
    <dbReference type="NCBI Taxonomy" id="163516"/>
    <lineage>
        <taxon>Eukaryota</taxon>
        <taxon>Sar</taxon>
        <taxon>Stramenopiles</taxon>
        <taxon>Ochrophyta</taxon>
        <taxon>Bacillariophyta</taxon>
        <taxon>Coscinodiscophyceae</taxon>
        <taxon>Chaetocerotophycidae</taxon>
        <taxon>Leptocylindrales</taxon>
        <taxon>Leptocylindraceae</taxon>
        <taxon>Leptocylindrus</taxon>
    </lineage>
</organism>
<accession>A0A7S2KVX1</accession>
<name>A0A7S2KVX1_9STRA</name>
<evidence type="ECO:0000256" key="1">
    <source>
        <dbReference type="ARBA" id="ARBA00022664"/>
    </source>
</evidence>
<keyword evidence="1" id="KW-0507">mRNA processing</keyword>
<gene>
    <name evidence="8" type="ORF">LDAN0321_LOCUS12054</name>
</gene>
<dbReference type="SUPFAM" id="SSF55154">
    <property type="entry name" value="CYTH-like phosphatases"/>
    <property type="match status" value="1"/>
</dbReference>
<evidence type="ECO:0000256" key="3">
    <source>
        <dbReference type="ARBA" id="ARBA00035028"/>
    </source>
</evidence>
<dbReference type="InterPro" id="IPR001339">
    <property type="entry name" value="mRNA_cap_enzyme_adenylation"/>
</dbReference>
<dbReference type="CDD" id="cd07895">
    <property type="entry name" value="Adenylation_mRNA_capping"/>
    <property type="match status" value="1"/>
</dbReference>
<evidence type="ECO:0000256" key="2">
    <source>
        <dbReference type="ARBA" id="ARBA00022801"/>
    </source>
</evidence>
<comment type="catalytic activity">
    <reaction evidence="4">
        <text>a 5'-end diphospho-ribonucleoside in mRNA + GTP + H(+) = a 5'-end (5'-triphosphoguanosine)-ribonucleoside in mRNA + diphosphate</text>
        <dbReference type="Rhea" id="RHEA:67012"/>
        <dbReference type="Rhea" id="RHEA-COMP:17165"/>
        <dbReference type="Rhea" id="RHEA-COMP:17166"/>
        <dbReference type="ChEBI" id="CHEBI:15378"/>
        <dbReference type="ChEBI" id="CHEBI:33019"/>
        <dbReference type="ChEBI" id="CHEBI:37565"/>
        <dbReference type="ChEBI" id="CHEBI:167616"/>
        <dbReference type="ChEBI" id="CHEBI:167617"/>
        <dbReference type="EC" id="2.7.7.50"/>
    </reaction>
    <physiologicalReaction direction="left-to-right" evidence="4">
        <dbReference type="Rhea" id="RHEA:67013"/>
    </physiologicalReaction>
</comment>
<evidence type="ECO:0000256" key="5">
    <source>
        <dbReference type="ARBA" id="ARBA00047740"/>
    </source>
</evidence>